<proteinExistence type="predicted"/>
<name>A0A4V2PJ55_PSEEN</name>
<sequence length="133" mass="14261">MPRVAGYSATPQSRKLGLKDGTRLAVVGAPEGWPLEAPPAVENVDGDDAADVILAFVRDLATLDGGIGGWGRRIAPAGMVWVLWPRKAAGHRSEVDENAIREAALVRGLVDVKVAAVDTDWSGLKLVWRKENR</sequence>
<dbReference type="Pfam" id="PF11253">
    <property type="entry name" value="DUF3052"/>
    <property type="match status" value="1"/>
</dbReference>
<dbReference type="AlphaFoldDB" id="A0A4V2PJ55"/>
<dbReference type="OrthoDB" id="9800461at2"/>
<keyword evidence="2" id="KW-1185">Reference proteome</keyword>
<accession>A0A4V2PJ55</accession>
<dbReference type="EMBL" id="SMFZ01000001">
    <property type="protein sequence ID" value="TCK27206.1"/>
    <property type="molecule type" value="Genomic_DNA"/>
</dbReference>
<dbReference type="Proteomes" id="UP000295560">
    <property type="component" value="Unassembled WGS sequence"/>
</dbReference>
<protein>
    <submittedName>
        <fullName evidence="1">DUF3052 family protein</fullName>
    </submittedName>
</protein>
<organism evidence="1 2">
    <name type="scientific">Pseudonocardia endophytica</name>
    <dbReference type="NCBI Taxonomy" id="401976"/>
    <lineage>
        <taxon>Bacteria</taxon>
        <taxon>Bacillati</taxon>
        <taxon>Actinomycetota</taxon>
        <taxon>Actinomycetes</taxon>
        <taxon>Pseudonocardiales</taxon>
        <taxon>Pseudonocardiaceae</taxon>
        <taxon>Pseudonocardia</taxon>
    </lineage>
</organism>
<evidence type="ECO:0000313" key="1">
    <source>
        <dbReference type="EMBL" id="TCK27206.1"/>
    </source>
</evidence>
<reference evidence="1 2" key="1">
    <citation type="submission" date="2019-03" db="EMBL/GenBank/DDBJ databases">
        <title>Sequencing the genomes of 1000 actinobacteria strains.</title>
        <authorList>
            <person name="Klenk H.-P."/>
        </authorList>
    </citation>
    <scope>NUCLEOTIDE SEQUENCE [LARGE SCALE GENOMIC DNA]</scope>
    <source>
        <strain evidence="1 2">DSM 44969</strain>
    </source>
</reference>
<evidence type="ECO:0000313" key="2">
    <source>
        <dbReference type="Proteomes" id="UP000295560"/>
    </source>
</evidence>
<gene>
    <name evidence="1" type="ORF">EV378_3073</name>
</gene>
<dbReference type="InterPro" id="IPR021412">
    <property type="entry name" value="DUF3052"/>
</dbReference>
<comment type="caution">
    <text evidence="1">The sequence shown here is derived from an EMBL/GenBank/DDBJ whole genome shotgun (WGS) entry which is preliminary data.</text>
</comment>